<reference evidence="1" key="1">
    <citation type="journal article" date="2022" name="bioRxiv">
        <title>Sequencing and chromosome-scale assembly of the giantPleurodeles waltlgenome.</title>
        <authorList>
            <person name="Brown T."/>
            <person name="Elewa A."/>
            <person name="Iarovenko S."/>
            <person name="Subramanian E."/>
            <person name="Araus A.J."/>
            <person name="Petzold A."/>
            <person name="Susuki M."/>
            <person name="Suzuki K.-i.T."/>
            <person name="Hayashi T."/>
            <person name="Toyoda A."/>
            <person name="Oliveira C."/>
            <person name="Osipova E."/>
            <person name="Leigh N.D."/>
            <person name="Simon A."/>
            <person name="Yun M.H."/>
        </authorList>
    </citation>
    <scope>NUCLEOTIDE SEQUENCE</scope>
    <source>
        <strain evidence="1">20211129_DDA</strain>
        <tissue evidence="1">Liver</tissue>
    </source>
</reference>
<dbReference type="Proteomes" id="UP001066276">
    <property type="component" value="Chromosome 5"/>
</dbReference>
<proteinExistence type="predicted"/>
<keyword evidence="2" id="KW-1185">Reference proteome</keyword>
<comment type="caution">
    <text evidence="1">The sequence shown here is derived from an EMBL/GenBank/DDBJ whole genome shotgun (WGS) entry which is preliminary data.</text>
</comment>
<name>A0AAV7RME9_PLEWA</name>
<sequence>KQSIGKKKQTSCSFEMTETPSCKVLSVKDDGKVTQQSQPRIVYQSPAENNLEFGGVKNIQDEINLRKEPYSSLHQGSYQAEISHEYSVGANKGCLDITPQGTPQNWIQYL</sequence>
<gene>
    <name evidence="1" type="ORF">NDU88_005134</name>
</gene>
<dbReference type="EMBL" id="JANPWB010000009">
    <property type="protein sequence ID" value="KAJ1152359.1"/>
    <property type="molecule type" value="Genomic_DNA"/>
</dbReference>
<organism evidence="1 2">
    <name type="scientific">Pleurodeles waltl</name>
    <name type="common">Iberian ribbed newt</name>
    <dbReference type="NCBI Taxonomy" id="8319"/>
    <lineage>
        <taxon>Eukaryota</taxon>
        <taxon>Metazoa</taxon>
        <taxon>Chordata</taxon>
        <taxon>Craniata</taxon>
        <taxon>Vertebrata</taxon>
        <taxon>Euteleostomi</taxon>
        <taxon>Amphibia</taxon>
        <taxon>Batrachia</taxon>
        <taxon>Caudata</taxon>
        <taxon>Salamandroidea</taxon>
        <taxon>Salamandridae</taxon>
        <taxon>Pleurodelinae</taxon>
        <taxon>Pleurodeles</taxon>
    </lineage>
</organism>
<protein>
    <submittedName>
        <fullName evidence="1">Uncharacterized protein</fullName>
    </submittedName>
</protein>
<feature type="non-terminal residue" evidence="1">
    <location>
        <position position="1"/>
    </location>
</feature>
<evidence type="ECO:0000313" key="2">
    <source>
        <dbReference type="Proteomes" id="UP001066276"/>
    </source>
</evidence>
<feature type="non-terminal residue" evidence="1">
    <location>
        <position position="110"/>
    </location>
</feature>
<evidence type="ECO:0000313" key="1">
    <source>
        <dbReference type="EMBL" id="KAJ1152359.1"/>
    </source>
</evidence>
<dbReference type="AlphaFoldDB" id="A0AAV7RME9"/>
<accession>A0AAV7RME9</accession>